<dbReference type="RefSeq" id="WP_155034579.1">
    <property type="nucleotide sequence ID" value="NZ_JBHTIG010000038.1"/>
</dbReference>
<dbReference type="EMBL" id="WMJY01000002">
    <property type="protein sequence ID" value="MTH28589.1"/>
    <property type="molecule type" value="Genomic_DNA"/>
</dbReference>
<evidence type="ECO:0000313" key="1">
    <source>
        <dbReference type="EMBL" id="MTH28589.1"/>
    </source>
</evidence>
<keyword evidence="2" id="KW-1185">Reference proteome</keyword>
<name>A0A7K1GJ95_9FLAO</name>
<proteinExistence type="predicted"/>
<organism evidence="1 2">
    <name type="scientific">Myroides pelagicus</name>
    <dbReference type="NCBI Taxonomy" id="270914"/>
    <lineage>
        <taxon>Bacteria</taxon>
        <taxon>Pseudomonadati</taxon>
        <taxon>Bacteroidota</taxon>
        <taxon>Flavobacteriia</taxon>
        <taxon>Flavobacteriales</taxon>
        <taxon>Flavobacteriaceae</taxon>
        <taxon>Myroides</taxon>
    </lineage>
</organism>
<comment type="caution">
    <text evidence="1">The sequence shown here is derived from an EMBL/GenBank/DDBJ whole genome shotgun (WGS) entry which is preliminary data.</text>
</comment>
<dbReference type="OrthoDB" id="9759819at2"/>
<accession>A0A7K1GJ95</accession>
<evidence type="ECO:0000313" key="2">
    <source>
        <dbReference type="Proteomes" id="UP000488936"/>
    </source>
</evidence>
<gene>
    <name evidence="1" type="ORF">GJV77_01445</name>
</gene>
<protein>
    <submittedName>
        <fullName evidence="1">Uncharacterized protein</fullName>
    </submittedName>
</protein>
<dbReference type="Proteomes" id="UP000488936">
    <property type="component" value="Unassembled WGS sequence"/>
</dbReference>
<reference evidence="1 2" key="1">
    <citation type="journal article" date="2006" name="Int. J. Syst. Evol. Microbiol.">
        <title>Myroides pelagicus sp. nov., isolated from seawater in Thailand.</title>
        <authorList>
            <person name="Yoon J."/>
            <person name="Maneerat S."/>
            <person name="Kawai F."/>
            <person name="Yokota A."/>
        </authorList>
    </citation>
    <scope>NUCLEOTIDE SEQUENCE [LARGE SCALE GENOMIC DNA]</scope>
    <source>
        <strain evidence="1 2">SM1T</strain>
    </source>
</reference>
<sequence length="85" mass="9824">MYVIKRKTFIALKGNVIDYHTVSDCLGSNRRMVDYFAKEWTTLVGKNEIIYTRNPEGRTRLLSSRINSLSNILSNNPIEEGTIWT</sequence>
<dbReference type="AlphaFoldDB" id="A0A7K1GJ95"/>